<name>A0A8H7SS09_9FUNG</name>
<dbReference type="InterPro" id="IPR051380">
    <property type="entry name" value="pH-response_reg_palI/RIM9"/>
</dbReference>
<feature type="compositionally biased region" description="Polar residues" evidence="5">
    <location>
        <begin position="244"/>
        <end position="286"/>
    </location>
</feature>
<accession>A0A8H7SS09</accession>
<keyword evidence="4 6" id="KW-0472">Membrane</keyword>
<dbReference type="Proteomes" id="UP000613177">
    <property type="component" value="Unassembled WGS sequence"/>
</dbReference>
<proteinExistence type="predicted"/>
<evidence type="ECO:0000256" key="5">
    <source>
        <dbReference type="SAM" id="MobiDB-lite"/>
    </source>
</evidence>
<dbReference type="GO" id="GO:0032153">
    <property type="term" value="C:cell division site"/>
    <property type="evidence" value="ECO:0007669"/>
    <property type="project" value="TreeGrafter"/>
</dbReference>
<dbReference type="Pfam" id="PF06687">
    <property type="entry name" value="SUR7"/>
    <property type="match status" value="1"/>
</dbReference>
<evidence type="ECO:0000256" key="3">
    <source>
        <dbReference type="ARBA" id="ARBA00022989"/>
    </source>
</evidence>
<evidence type="ECO:0000313" key="8">
    <source>
        <dbReference type="Proteomes" id="UP000613177"/>
    </source>
</evidence>
<feature type="transmembrane region" description="Helical" evidence="6">
    <location>
        <begin position="140"/>
        <end position="161"/>
    </location>
</feature>
<feature type="transmembrane region" description="Helical" evidence="6">
    <location>
        <begin position="7"/>
        <end position="26"/>
    </location>
</feature>
<gene>
    <name evidence="7" type="ORF">INT48_003941</name>
</gene>
<comment type="subcellular location">
    <subcellularLocation>
        <location evidence="1">Membrane</location>
        <topology evidence="1">Multi-pass membrane protein</topology>
    </subcellularLocation>
</comment>
<dbReference type="EMBL" id="JAEPRE010000026">
    <property type="protein sequence ID" value="KAG2235829.1"/>
    <property type="molecule type" value="Genomic_DNA"/>
</dbReference>
<dbReference type="InterPro" id="IPR009571">
    <property type="entry name" value="SUR7/Rim9-like_fungi"/>
</dbReference>
<dbReference type="PANTHER" id="PTHR28013:SF3">
    <property type="entry name" value="PROTEIN DCV1-RELATED"/>
    <property type="match status" value="1"/>
</dbReference>
<comment type="caution">
    <text evidence="7">The sequence shown here is derived from an EMBL/GenBank/DDBJ whole genome shotgun (WGS) entry which is preliminary data.</text>
</comment>
<evidence type="ECO:0000256" key="1">
    <source>
        <dbReference type="ARBA" id="ARBA00004141"/>
    </source>
</evidence>
<dbReference type="OrthoDB" id="2327445at2759"/>
<reference evidence="7" key="1">
    <citation type="submission" date="2021-01" db="EMBL/GenBank/DDBJ databases">
        <title>Metabolic potential, ecology and presence of endohyphal bacteria is reflected in genomic diversity of Mucoromycotina.</title>
        <authorList>
            <person name="Muszewska A."/>
            <person name="Okrasinska A."/>
            <person name="Steczkiewicz K."/>
            <person name="Drgas O."/>
            <person name="Orlowska M."/>
            <person name="Perlinska-Lenart U."/>
            <person name="Aleksandrzak-Piekarczyk T."/>
            <person name="Szatraj K."/>
            <person name="Zielenkiewicz U."/>
            <person name="Pilsyk S."/>
            <person name="Malc E."/>
            <person name="Mieczkowski P."/>
            <person name="Kruszewska J.S."/>
            <person name="Biernat P."/>
            <person name="Pawlowska J."/>
        </authorList>
    </citation>
    <scope>NUCLEOTIDE SEQUENCE</scope>
    <source>
        <strain evidence="7">WA0000018081</strain>
    </source>
</reference>
<feature type="transmembrane region" description="Helical" evidence="6">
    <location>
        <begin position="100"/>
        <end position="128"/>
    </location>
</feature>
<sequence>MCFPTLTAVGSFFLLCSFIIELFILIGNLPSTFLPHINFAKIWNRGQDQSYSFGLWNYCTGGGDGVINSCGSSSPAYNWANTPNISSVAPQAHSGIAKGLFLGMFILFFLGCGFSFVFWCFSLPICCLKRKGYGYSMSSLVLTTFLVMLTAFILSLVIVFLGMKTITNAETGWSVEAGNSIWLTIAALVSLLISFLCYTGGVTCGGKKRRNKNSVDPNYNSKFNSNIIASQPIYAASPAFAPQEANNTTGPQGTMLQQPYSASPNVGNQNLSPHLNQGYDTTTGPNHESVPMHGYQTPTLQPANAPR</sequence>
<keyword evidence="3 6" id="KW-1133">Transmembrane helix</keyword>
<dbReference type="AlphaFoldDB" id="A0A8H7SS09"/>
<feature type="region of interest" description="Disordered" evidence="5">
    <location>
        <begin position="242"/>
        <end position="307"/>
    </location>
</feature>
<evidence type="ECO:0000256" key="4">
    <source>
        <dbReference type="ARBA" id="ARBA00023136"/>
    </source>
</evidence>
<organism evidence="7 8">
    <name type="scientific">Thamnidium elegans</name>
    <dbReference type="NCBI Taxonomy" id="101142"/>
    <lineage>
        <taxon>Eukaryota</taxon>
        <taxon>Fungi</taxon>
        <taxon>Fungi incertae sedis</taxon>
        <taxon>Mucoromycota</taxon>
        <taxon>Mucoromycotina</taxon>
        <taxon>Mucoromycetes</taxon>
        <taxon>Mucorales</taxon>
        <taxon>Mucorineae</taxon>
        <taxon>Mucoraceae</taxon>
        <taxon>Thamnidium</taxon>
    </lineage>
</organism>
<dbReference type="GO" id="GO:0035838">
    <property type="term" value="C:growing cell tip"/>
    <property type="evidence" value="ECO:0007669"/>
    <property type="project" value="TreeGrafter"/>
</dbReference>
<feature type="compositionally biased region" description="Polar residues" evidence="5">
    <location>
        <begin position="296"/>
        <end position="307"/>
    </location>
</feature>
<keyword evidence="8" id="KW-1185">Reference proteome</keyword>
<evidence type="ECO:0000256" key="6">
    <source>
        <dbReference type="SAM" id="Phobius"/>
    </source>
</evidence>
<evidence type="ECO:0000313" key="7">
    <source>
        <dbReference type="EMBL" id="KAG2235829.1"/>
    </source>
</evidence>
<keyword evidence="2 6" id="KW-0812">Transmembrane</keyword>
<dbReference type="PANTHER" id="PTHR28013">
    <property type="entry name" value="PROTEIN DCV1-RELATED"/>
    <property type="match status" value="1"/>
</dbReference>
<evidence type="ECO:0000256" key="2">
    <source>
        <dbReference type="ARBA" id="ARBA00022692"/>
    </source>
</evidence>
<dbReference type="GO" id="GO:0005886">
    <property type="term" value="C:plasma membrane"/>
    <property type="evidence" value="ECO:0007669"/>
    <property type="project" value="InterPro"/>
</dbReference>
<protein>
    <submittedName>
        <fullName evidence="7">Uncharacterized protein</fullName>
    </submittedName>
</protein>
<feature type="transmembrane region" description="Helical" evidence="6">
    <location>
        <begin position="181"/>
        <end position="204"/>
    </location>
</feature>